<dbReference type="Proteomes" id="UP000254877">
    <property type="component" value="Unassembled WGS sequence"/>
</dbReference>
<protein>
    <submittedName>
        <fullName evidence="1">Uncharacterized protein</fullName>
    </submittedName>
</protein>
<name>A0A376LRA2_ECOLX</name>
<reference evidence="1 2" key="1">
    <citation type="submission" date="2018-06" db="EMBL/GenBank/DDBJ databases">
        <authorList>
            <consortium name="Pathogen Informatics"/>
            <person name="Doyle S."/>
        </authorList>
    </citation>
    <scope>NUCLEOTIDE SEQUENCE [LARGE SCALE GENOMIC DNA]</scope>
    <source>
        <strain evidence="1 2">NCTC7928</strain>
    </source>
</reference>
<organism evidence="1 2">
    <name type="scientific">Escherichia coli</name>
    <dbReference type="NCBI Taxonomy" id="562"/>
    <lineage>
        <taxon>Bacteria</taxon>
        <taxon>Pseudomonadati</taxon>
        <taxon>Pseudomonadota</taxon>
        <taxon>Gammaproteobacteria</taxon>
        <taxon>Enterobacterales</taxon>
        <taxon>Enterobacteriaceae</taxon>
        <taxon>Escherichia</taxon>
    </lineage>
</organism>
<accession>A0A376LRA2</accession>
<evidence type="ECO:0000313" key="2">
    <source>
        <dbReference type="Proteomes" id="UP000254877"/>
    </source>
</evidence>
<dbReference type="AlphaFoldDB" id="A0A376LRA2"/>
<proteinExistence type="predicted"/>
<gene>
    <name evidence="1" type="ORF">NCTC7928_07086</name>
</gene>
<sequence length="89" mass="10098">MKPKLKEHLFAKLVNNLTLTARVCSDTQQLRAWIVRDLRKYIEPGGPGDEMTMDKAIKRRSADWSVSNTGLTGYIEGYNDCLQDHSDGK</sequence>
<dbReference type="RefSeq" id="WP_021516879.1">
    <property type="nucleotide sequence ID" value="NZ_CBCRXI010000011.1"/>
</dbReference>
<evidence type="ECO:0000313" key="1">
    <source>
        <dbReference type="EMBL" id="STF46284.1"/>
    </source>
</evidence>
<dbReference type="EMBL" id="UGAB01000002">
    <property type="protein sequence ID" value="STF46284.1"/>
    <property type="molecule type" value="Genomic_DNA"/>
</dbReference>